<feature type="transmembrane region" description="Helical" evidence="6">
    <location>
        <begin position="109"/>
        <end position="133"/>
    </location>
</feature>
<dbReference type="NCBIfam" id="TIGR01197">
    <property type="entry name" value="nramp"/>
    <property type="match status" value="1"/>
</dbReference>
<sequence>MPSSAAISLDQRTRLAALQSLQSPRRRGRPLLPFIGPAVLASVAYIDPGNFATNLQAGATLGYSLLWVVLWANGMAMLVQTLSAKLGIATGRNLPELIRAHWPRPLVRLYWVQAEIVAMFTDLAEFLGAALGFHLLAGFSMPVSVLLTFVVVMAILGLERRGFRPLEIAVGSLVAVIALAYGVELLLSRIDWLAAARGVVVPNWGEGKAGLYLAAGILGATVMPHVIYLHSSLTQRRLVVADQLKPRLMAATRREVMLAMGLAGLLNMAMLAVAAAAFAGRGAEMADLSLAWQALTPLLGPAAAALFAVALLASGVSSSVVGTLSGQVVMQGFVGFSIPLWLRRVLITVPAVVVIALGVDPTRALVFSQVVLSFGIPFALVPLLVFTGRRELMGALVNSQRVQALGWAIAAVIIVLNAWLLVTMV</sequence>
<evidence type="ECO:0000256" key="3">
    <source>
        <dbReference type="ARBA" id="ARBA00022692"/>
    </source>
</evidence>
<feature type="transmembrane region" description="Helical" evidence="6">
    <location>
        <begin position="365"/>
        <end position="385"/>
    </location>
</feature>
<accession>E6PPY4</accession>
<feature type="transmembrane region" description="Helical" evidence="6">
    <location>
        <begin position="210"/>
        <end position="229"/>
    </location>
</feature>
<feature type="transmembrane region" description="Helical" evidence="6">
    <location>
        <begin position="298"/>
        <end position="321"/>
    </location>
</feature>
<feature type="transmembrane region" description="Helical" evidence="6">
    <location>
        <begin position="341"/>
        <end position="359"/>
    </location>
</feature>
<organism evidence="7">
    <name type="scientific">mine drainage metagenome</name>
    <dbReference type="NCBI Taxonomy" id="410659"/>
    <lineage>
        <taxon>unclassified sequences</taxon>
        <taxon>metagenomes</taxon>
        <taxon>ecological metagenomes</taxon>
    </lineage>
</organism>
<feature type="transmembrane region" description="Helical" evidence="6">
    <location>
        <begin position="66"/>
        <end position="88"/>
    </location>
</feature>
<evidence type="ECO:0000256" key="6">
    <source>
        <dbReference type="SAM" id="Phobius"/>
    </source>
</evidence>
<dbReference type="GO" id="GO:0034755">
    <property type="term" value="P:iron ion transmembrane transport"/>
    <property type="evidence" value="ECO:0007669"/>
    <property type="project" value="TreeGrafter"/>
</dbReference>
<dbReference type="PANTHER" id="PTHR11706">
    <property type="entry name" value="SOLUTE CARRIER PROTEIN FAMILY 11 MEMBER"/>
    <property type="match status" value="1"/>
</dbReference>
<dbReference type="HAMAP" id="MF_00221">
    <property type="entry name" value="NRAMP"/>
    <property type="match status" value="1"/>
</dbReference>
<feature type="transmembrane region" description="Helical" evidence="6">
    <location>
        <begin position="30"/>
        <end position="46"/>
    </location>
</feature>
<dbReference type="GO" id="GO:0015086">
    <property type="term" value="F:cadmium ion transmembrane transporter activity"/>
    <property type="evidence" value="ECO:0007669"/>
    <property type="project" value="TreeGrafter"/>
</dbReference>
<dbReference type="AlphaFoldDB" id="E6PPY4"/>
<evidence type="ECO:0000256" key="2">
    <source>
        <dbReference type="ARBA" id="ARBA00022448"/>
    </source>
</evidence>
<evidence type="ECO:0000313" key="7">
    <source>
        <dbReference type="EMBL" id="CBH96987.1"/>
    </source>
</evidence>
<feature type="transmembrane region" description="Helical" evidence="6">
    <location>
        <begin position="139"/>
        <end position="158"/>
    </location>
</feature>
<evidence type="ECO:0000256" key="4">
    <source>
        <dbReference type="ARBA" id="ARBA00022989"/>
    </source>
</evidence>
<feature type="transmembrane region" description="Helical" evidence="6">
    <location>
        <begin position="405"/>
        <end position="422"/>
    </location>
</feature>
<dbReference type="InterPro" id="IPR001046">
    <property type="entry name" value="NRAMP_fam"/>
</dbReference>
<dbReference type="PRINTS" id="PR00447">
    <property type="entry name" value="NATRESASSCMP"/>
</dbReference>
<evidence type="ECO:0000256" key="5">
    <source>
        <dbReference type="ARBA" id="ARBA00023136"/>
    </source>
</evidence>
<evidence type="ECO:0000256" key="1">
    <source>
        <dbReference type="ARBA" id="ARBA00004141"/>
    </source>
</evidence>
<dbReference type="EMBL" id="CABM01000039">
    <property type="protein sequence ID" value="CBH96987.1"/>
    <property type="molecule type" value="Genomic_DNA"/>
</dbReference>
<comment type="subcellular location">
    <subcellularLocation>
        <location evidence="1">Membrane</location>
        <topology evidence="1">Multi-pass membrane protein</topology>
    </subcellularLocation>
</comment>
<proteinExistence type="inferred from homology"/>
<keyword evidence="2" id="KW-0813">Transport</keyword>
<keyword evidence="3 6" id="KW-0812">Transmembrane</keyword>
<protein>
    <submittedName>
        <fullName evidence="7">Manganese/divalent cation transporter</fullName>
    </submittedName>
</protein>
<name>E6PPY4_9ZZZZ</name>
<gene>
    <name evidence="7" type="primary">mntH</name>
    <name evidence="7" type="ORF">CARN2_1597</name>
</gene>
<dbReference type="NCBIfam" id="NF001923">
    <property type="entry name" value="PRK00701.1"/>
    <property type="match status" value="1"/>
</dbReference>
<dbReference type="Pfam" id="PF01566">
    <property type="entry name" value="Nramp"/>
    <property type="match status" value="1"/>
</dbReference>
<keyword evidence="5 6" id="KW-0472">Membrane</keyword>
<dbReference type="NCBIfam" id="NF037982">
    <property type="entry name" value="Nramp_1"/>
    <property type="match status" value="1"/>
</dbReference>
<reference evidence="7" key="1">
    <citation type="submission" date="2009-10" db="EMBL/GenBank/DDBJ databases">
        <title>Diversity of trophic interactions inside an arsenic-rich microbial ecosystem.</title>
        <authorList>
            <person name="Bertin P.N."/>
            <person name="Heinrich-Salmeron A."/>
            <person name="Pelletier E."/>
            <person name="Goulhen-Chollet F."/>
            <person name="Arsene-Ploetze F."/>
            <person name="Gallien S."/>
            <person name="Calteau A."/>
            <person name="Vallenet D."/>
            <person name="Casiot C."/>
            <person name="Chane-Woon-Ming B."/>
            <person name="Giloteaux L."/>
            <person name="Barakat M."/>
            <person name="Bonnefoy V."/>
            <person name="Bruneel O."/>
            <person name="Chandler M."/>
            <person name="Cleiss J."/>
            <person name="Duran R."/>
            <person name="Elbaz-Poulichet F."/>
            <person name="Fonknechten N."/>
            <person name="Lauga B."/>
            <person name="Mornico D."/>
            <person name="Ortet P."/>
            <person name="Schaeffer C."/>
            <person name="Siguier P."/>
            <person name="Alexander Thil Smith A."/>
            <person name="Van Dorsselaer A."/>
            <person name="Weissenbach J."/>
            <person name="Medigue C."/>
            <person name="Le Paslier D."/>
        </authorList>
    </citation>
    <scope>NUCLEOTIDE SEQUENCE</scope>
</reference>
<feature type="transmembrane region" description="Helical" evidence="6">
    <location>
        <begin position="170"/>
        <end position="190"/>
    </location>
</feature>
<keyword evidence="4 6" id="KW-1133">Transmembrane helix</keyword>
<dbReference type="PANTHER" id="PTHR11706:SF33">
    <property type="entry name" value="NATURAL RESISTANCE-ASSOCIATED MACROPHAGE PROTEIN 2"/>
    <property type="match status" value="1"/>
</dbReference>
<comment type="caution">
    <text evidence="7">The sequence shown here is derived from an EMBL/GenBank/DDBJ whole genome shotgun (WGS) entry which is preliminary data.</text>
</comment>
<dbReference type="GO" id="GO:0005886">
    <property type="term" value="C:plasma membrane"/>
    <property type="evidence" value="ECO:0007669"/>
    <property type="project" value="TreeGrafter"/>
</dbReference>
<feature type="transmembrane region" description="Helical" evidence="6">
    <location>
        <begin position="256"/>
        <end position="278"/>
    </location>
</feature>
<dbReference type="GO" id="GO:0005384">
    <property type="term" value="F:manganese ion transmembrane transporter activity"/>
    <property type="evidence" value="ECO:0007669"/>
    <property type="project" value="TreeGrafter"/>
</dbReference>